<dbReference type="Gene3D" id="1.20.120.450">
    <property type="entry name" value="dinb family like domain"/>
    <property type="match status" value="1"/>
</dbReference>
<gene>
    <name evidence="2" type="ORF">HUW48_14095</name>
</gene>
<sequence>MQQDQVIRDNLVKLLRSGQAFKPLEEVLSGINVEEAGKKVPKLPYTLWQVIEHLRIALFDILDFSRGPNYESPEWPAGYWLEEIAPANQEALDTSIQTIQDGLEQMIQLVQDPANNLYTPFAHGTGQNLLREALLVAEHNAYHLGEIIILRRLLGNWE</sequence>
<keyword evidence="3" id="KW-1185">Reference proteome</keyword>
<dbReference type="SUPFAM" id="SSF109854">
    <property type="entry name" value="DinB/YfiT-like putative metalloenzymes"/>
    <property type="match status" value="1"/>
</dbReference>
<name>A0A7L7L9B4_9BACT</name>
<dbReference type="Proteomes" id="UP000514509">
    <property type="component" value="Chromosome"/>
</dbReference>
<evidence type="ECO:0000313" key="3">
    <source>
        <dbReference type="Proteomes" id="UP000514509"/>
    </source>
</evidence>
<dbReference type="RefSeq" id="WP_182411564.1">
    <property type="nucleotide sequence ID" value="NZ_CP055153.1"/>
</dbReference>
<accession>A0A7L7L9B4</accession>
<dbReference type="InterPro" id="IPR034660">
    <property type="entry name" value="DinB/YfiT-like"/>
</dbReference>
<evidence type="ECO:0000259" key="1">
    <source>
        <dbReference type="Pfam" id="PF12867"/>
    </source>
</evidence>
<dbReference type="InterPro" id="IPR024775">
    <property type="entry name" value="DinB-like"/>
</dbReference>
<dbReference type="AlphaFoldDB" id="A0A7L7L9B4"/>
<protein>
    <submittedName>
        <fullName evidence="2">DinB family protein</fullName>
    </submittedName>
</protein>
<dbReference type="Pfam" id="PF12867">
    <property type="entry name" value="DinB_2"/>
    <property type="match status" value="1"/>
</dbReference>
<reference evidence="2 3" key="1">
    <citation type="submission" date="2020-08" db="EMBL/GenBank/DDBJ databases">
        <title>Adhaeribacter dokdonensis sp. nov., isolated from the rhizosphere of Elymus tsukushiensis, a plant native to the Dokdo Islands, Republic of Korea.</title>
        <authorList>
            <person name="Ghim S.Y."/>
        </authorList>
    </citation>
    <scope>NUCLEOTIDE SEQUENCE [LARGE SCALE GENOMIC DNA]</scope>
    <source>
        <strain evidence="2 3">KUDC8001</strain>
    </source>
</reference>
<evidence type="ECO:0000313" key="2">
    <source>
        <dbReference type="EMBL" id="QMU29105.1"/>
    </source>
</evidence>
<feature type="domain" description="DinB-like" evidence="1">
    <location>
        <begin position="24"/>
        <end position="147"/>
    </location>
</feature>
<proteinExistence type="predicted"/>
<dbReference type="EMBL" id="CP055153">
    <property type="protein sequence ID" value="QMU29105.1"/>
    <property type="molecule type" value="Genomic_DNA"/>
</dbReference>
<dbReference type="KEGG" id="add:HUW48_14095"/>
<organism evidence="2 3">
    <name type="scientific">Adhaeribacter radiodurans</name>
    <dbReference type="NCBI Taxonomy" id="2745197"/>
    <lineage>
        <taxon>Bacteria</taxon>
        <taxon>Pseudomonadati</taxon>
        <taxon>Bacteroidota</taxon>
        <taxon>Cytophagia</taxon>
        <taxon>Cytophagales</taxon>
        <taxon>Hymenobacteraceae</taxon>
        <taxon>Adhaeribacter</taxon>
    </lineage>
</organism>